<dbReference type="eggNOG" id="COG0747">
    <property type="taxonomic scope" value="Bacteria"/>
</dbReference>
<evidence type="ECO:0000313" key="2">
    <source>
        <dbReference type="EMBL" id="BAC44556.1"/>
    </source>
</evidence>
<dbReference type="RefSeq" id="WP_011077585.1">
    <property type="nucleotide sequence ID" value="NC_004432.1"/>
</dbReference>
<dbReference type="AlphaFoldDB" id="Q8EV05"/>
<dbReference type="InParanoid" id="Q8EV05"/>
<sequence length="990" mass="109099">MKRNKFFKLASSSILGVAITIGISSCSLPYKSNGVFQTYNSTDLLADNNSPLNNSFNNSPISTYAQSILNNLTTYQTVGDFSFSSNGGDDETTKDFLTLDGAKAVLVFKDQNTAERIDNLLKDKGFDITTNTAVTEDAYKNVMSSLKTDTKSLENSATSSGSSSSGSSSSTTSELKEGTDYWVFQRSLGALQFQNGLDKEAWDPANTNNTSNGQPSELTITSQTDYYKDAISSGTVYQFIIDTDNKWVDSKGNVRQSVSSKDYERSIESYSLAADLGYNRNGYFLSLIGLNFDKTLDYTDNNGGTSSYRDNNGVMNWENFDTTNWANKNDSIFTLYIDTPYPYTFGLISKEYFSALPHTNPEVVSINLKSGSPISYVKLGNTYSIDQSLTDWTRIYGSGGLGEFSKDVWYSGSYYISAFTSANLIFELNNVYMNTVGKDLLDSETGSAKTKTSKESKVKTISVVFGSGNDDTYYELFKSKQNDFLSAVPSNKMSDAASLFKDNGLVPKKIVQSTRSNYMAYTPNPYVVSSNGAVTENQFLGNMAKFLYQWNNQDAYTIRAGIAGLVNWYQLSLINLPISGDFQLSATPYGVFSGYYEQIEKGNMFGALPRNLSEYTSSNERVLSSGFTLPYYEYTTSGINIKNINVNKSTFIDALRKYGATTSNPLNFSIKFGESSFSTNYQNFLNAMKNVIEDLSDNLIRVTIVQRLANTPSATVWYNNQSSPLGFSYWSPDYNGVGTWVEADTTIETKTIGGQSVEGAPSTNAHNSFNTFLSSMVTAVKKMNANYNNGTTSGTTTTPGKYTVSTLETTNDPFKDDKRIQAAFSNTALEDMKIALKTNSTTSGTTTYDETYAATTSVSPGNRYGLLAIGLLNKLIANGVIDQAKFADYVTNPSKLLYSKERPSTYSEVWVGGDVIKSGKSQEFSKWLGVYAGEDVLYALYENTVLDSDYSFIPRSESGVTDKIYSLVNPNYTARVGTQGTNYRDFGWKK</sequence>
<dbReference type="Pfam" id="PF17374">
    <property type="entry name" value="DUF5396"/>
    <property type="match status" value="1"/>
</dbReference>
<protein>
    <submittedName>
        <fullName evidence="2">Lipoprotein</fullName>
    </submittedName>
</protein>
<dbReference type="PROSITE" id="PS51257">
    <property type="entry name" value="PROKAR_LIPOPROTEIN"/>
    <property type="match status" value="1"/>
</dbReference>
<feature type="region of interest" description="Disordered" evidence="1">
    <location>
        <begin position="152"/>
        <end position="174"/>
    </location>
</feature>
<proteinExistence type="predicted"/>
<dbReference type="STRING" id="272633.gene:10731885"/>
<keyword evidence="3" id="KW-1185">Reference proteome</keyword>
<name>Q8EV05_MALP2</name>
<accession>Q8EV05</accession>
<reference evidence="2 3" key="1">
    <citation type="journal article" date="2002" name="Nucleic Acids Res.">
        <title>The complete genomic sequence of Mycoplasma penetrans, an intracellular bacterial pathogen in humans.</title>
        <authorList>
            <person name="Sasaki Y."/>
            <person name="Ishikawa J."/>
            <person name="Yamashita A."/>
            <person name="Oshima K."/>
            <person name="Kenri T."/>
            <person name="Furuya K."/>
            <person name="Yoshino C."/>
            <person name="Horino A."/>
            <person name="Shiba T."/>
            <person name="Sasaki T."/>
            <person name="Hattori M."/>
        </authorList>
    </citation>
    <scope>NUCLEOTIDE SEQUENCE [LARGE SCALE GENOMIC DNA]</scope>
    <source>
        <strain evidence="2 3">HF-2</strain>
    </source>
</reference>
<dbReference type="HOGENOM" id="CLU_313491_0_0_14"/>
<dbReference type="InterPro" id="IPR035158">
    <property type="entry name" value="DUF5396"/>
</dbReference>
<dbReference type="KEGG" id="mpe:MYPE7620"/>
<dbReference type="EMBL" id="BA000026">
    <property type="protein sequence ID" value="BAC44556.1"/>
    <property type="molecule type" value="Genomic_DNA"/>
</dbReference>
<evidence type="ECO:0000256" key="1">
    <source>
        <dbReference type="SAM" id="MobiDB-lite"/>
    </source>
</evidence>
<organism evidence="2 3">
    <name type="scientific">Malacoplasma penetrans (strain HF-2)</name>
    <name type="common">Mycoplasma penetrans</name>
    <dbReference type="NCBI Taxonomy" id="272633"/>
    <lineage>
        <taxon>Bacteria</taxon>
        <taxon>Bacillati</taxon>
        <taxon>Mycoplasmatota</taxon>
        <taxon>Mycoplasmoidales</taxon>
        <taxon>Mycoplasmoidaceae</taxon>
        <taxon>Malacoplasma</taxon>
    </lineage>
</organism>
<keyword evidence="2" id="KW-0449">Lipoprotein</keyword>
<dbReference type="Proteomes" id="UP000002522">
    <property type="component" value="Chromosome"/>
</dbReference>
<evidence type="ECO:0000313" key="3">
    <source>
        <dbReference type="Proteomes" id="UP000002522"/>
    </source>
</evidence>
<gene>
    <name evidence="2" type="ordered locus">MYPE7620</name>
</gene>
<feature type="compositionally biased region" description="Low complexity" evidence="1">
    <location>
        <begin position="158"/>
        <end position="173"/>
    </location>
</feature>